<comment type="function">
    <text evidence="8">Involved in cellular auxin homeostasis by regulating auxin metabolism. Regulates intracellular auxin accumulation at the endoplasmic reticulum and thus auxin availability for nuclear auxin signaling.</text>
</comment>
<evidence type="ECO:0000313" key="12">
    <source>
        <dbReference type="Proteomes" id="UP000315295"/>
    </source>
</evidence>
<sequence length="412" mass="45135">MGFWTLLEVACMPIFQVLIISVLGALMATEYWNLLPLDARKSINKVVFVVFTPALVFSNVAKTITFGDIVSWWFMVVNIGLTFLVGGILGWIVVKIFKPKPYQEGVVIATVSSGNLGNLLLILVPAICNEDGNPFGDHSVCKTTGLAYVSFSMALGNFFIWTYSYQLIRTSSIRWKEFQAAEEAEEASKRPNTDLDADEETHLLKGEDEEQAAVVVSETSVNQAMVTPDESNMPFSHKVLEFFRQILHELLAPPTVAAIVGFFVGSITVIKNIIIGDDAPLHVIEDSITQLGNGTIPCITLILGGNLIQGLRKPTIKVPTLLGVIIAKYIVMPAIGIGIVTGADKLGLLPSNSLFHFVLMLQFTLPPAMNIGTMTQLYDVAEAECSVIFLWTYLVAALALTVWSTIFMWILS</sequence>
<proteinExistence type="inferred from homology"/>
<keyword evidence="7" id="KW-0927">Auxin signaling pathway</keyword>
<dbReference type="Pfam" id="PF03547">
    <property type="entry name" value="Mem_trans"/>
    <property type="match status" value="1"/>
</dbReference>
<keyword evidence="6 10" id="KW-0472">Membrane</keyword>
<dbReference type="InterPro" id="IPR004776">
    <property type="entry name" value="Mem_transp_PIN-like"/>
</dbReference>
<name>A0A540N6F4_MALBA</name>
<dbReference type="AlphaFoldDB" id="A0A540N6F4"/>
<dbReference type="GO" id="GO:0005789">
    <property type="term" value="C:endoplasmic reticulum membrane"/>
    <property type="evidence" value="ECO:0007669"/>
    <property type="project" value="UniProtKB-SubCell"/>
</dbReference>
<evidence type="ECO:0000256" key="1">
    <source>
        <dbReference type="ARBA" id="ARBA00004477"/>
    </source>
</evidence>
<feature type="transmembrane region" description="Helical" evidence="10">
    <location>
        <begin position="250"/>
        <end position="270"/>
    </location>
</feature>
<evidence type="ECO:0000256" key="2">
    <source>
        <dbReference type="ARBA" id="ARBA00022448"/>
    </source>
</evidence>
<feature type="transmembrane region" description="Helical" evidence="10">
    <location>
        <begin position="290"/>
        <end position="308"/>
    </location>
</feature>
<evidence type="ECO:0000256" key="5">
    <source>
        <dbReference type="ARBA" id="ARBA00022989"/>
    </source>
</evidence>
<feature type="transmembrane region" description="Helical" evidence="10">
    <location>
        <begin position="106"/>
        <end position="127"/>
    </location>
</feature>
<protein>
    <submittedName>
        <fullName evidence="11">Uncharacterized protein</fullName>
    </submittedName>
</protein>
<evidence type="ECO:0000313" key="11">
    <source>
        <dbReference type="EMBL" id="TQE06133.1"/>
    </source>
</evidence>
<evidence type="ECO:0000256" key="9">
    <source>
        <dbReference type="ARBA" id="ARBA00025752"/>
    </source>
</evidence>
<evidence type="ECO:0000256" key="10">
    <source>
        <dbReference type="SAM" id="Phobius"/>
    </source>
</evidence>
<comment type="similarity">
    <text evidence="9">Belongs to the auxin efflux carrier (TC 2.A.69.2) family.</text>
</comment>
<keyword evidence="12" id="KW-1185">Reference proteome</keyword>
<dbReference type="InterPro" id="IPR045033">
    <property type="entry name" value="PILS1/3/4/5/7"/>
</dbReference>
<evidence type="ECO:0000256" key="8">
    <source>
        <dbReference type="ARBA" id="ARBA00025100"/>
    </source>
</evidence>
<dbReference type="EMBL" id="VIEB01000109">
    <property type="protein sequence ID" value="TQE06133.1"/>
    <property type="molecule type" value="Genomic_DNA"/>
</dbReference>
<dbReference type="GO" id="GO:0080162">
    <property type="term" value="P:endoplasmic reticulum to cytosol auxin transport"/>
    <property type="evidence" value="ECO:0007669"/>
    <property type="project" value="InterPro"/>
</dbReference>
<feature type="transmembrane region" description="Helical" evidence="10">
    <location>
        <begin position="72"/>
        <end position="94"/>
    </location>
</feature>
<evidence type="ECO:0000256" key="4">
    <source>
        <dbReference type="ARBA" id="ARBA00022824"/>
    </source>
</evidence>
<evidence type="ECO:0000256" key="6">
    <source>
        <dbReference type="ARBA" id="ARBA00023136"/>
    </source>
</evidence>
<organism evidence="11 12">
    <name type="scientific">Malus baccata</name>
    <name type="common">Siberian crab apple</name>
    <name type="synonym">Pyrus baccata</name>
    <dbReference type="NCBI Taxonomy" id="106549"/>
    <lineage>
        <taxon>Eukaryota</taxon>
        <taxon>Viridiplantae</taxon>
        <taxon>Streptophyta</taxon>
        <taxon>Embryophyta</taxon>
        <taxon>Tracheophyta</taxon>
        <taxon>Spermatophyta</taxon>
        <taxon>Magnoliopsida</taxon>
        <taxon>eudicotyledons</taxon>
        <taxon>Gunneridae</taxon>
        <taxon>Pentapetalae</taxon>
        <taxon>rosids</taxon>
        <taxon>fabids</taxon>
        <taxon>Rosales</taxon>
        <taxon>Rosaceae</taxon>
        <taxon>Amygdaloideae</taxon>
        <taxon>Maleae</taxon>
        <taxon>Malus</taxon>
    </lineage>
</organism>
<feature type="transmembrane region" description="Helical" evidence="10">
    <location>
        <begin position="147"/>
        <end position="168"/>
    </location>
</feature>
<feature type="transmembrane region" description="Helical" evidence="10">
    <location>
        <begin position="354"/>
        <end position="375"/>
    </location>
</feature>
<feature type="transmembrane region" description="Helical" evidence="10">
    <location>
        <begin position="320"/>
        <end position="342"/>
    </location>
</feature>
<dbReference type="STRING" id="106549.A0A540N6F4"/>
<gene>
    <name evidence="11" type="ORF">C1H46_008198</name>
</gene>
<feature type="transmembrane region" description="Helical" evidence="10">
    <location>
        <begin position="12"/>
        <end position="34"/>
    </location>
</feature>
<feature type="transmembrane region" description="Helical" evidence="10">
    <location>
        <begin position="387"/>
        <end position="411"/>
    </location>
</feature>
<comment type="subcellular location">
    <subcellularLocation>
        <location evidence="1">Endoplasmic reticulum membrane</location>
        <topology evidence="1">Multi-pass membrane protein</topology>
    </subcellularLocation>
</comment>
<dbReference type="Proteomes" id="UP000315295">
    <property type="component" value="Unassembled WGS sequence"/>
</dbReference>
<keyword evidence="3 10" id="KW-0812">Transmembrane</keyword>
<accession>A0A540N6F4</accession>
<keyword evidence="5 10" id="KW-1133">Transmembrane helix</keyword>
<dbReference type="PANTHER" id="PTHR31651:SF3">
    <property type="entry name" value="PROTEIN PIN-LIKES 7"/>
    <property type="match status" value="1"/>
</dbReference>
<evidence type="ECO:0000256" key="7">
    <source>
        <dbReference type="ARBA" id="ARBA00023294"/>
    </source>
</evidence>
<dbReference type="GO" id="GO:0009734">
    <property type="term" value="P:auxin-activated signaling pathway"/>
    <property type="evidence" value="ECO:0007669"/>
    <property type="project" value="UniProtKB-KW"/>
</dbReference>
<evidence type="ECO:0000256" key="3">
    <source>
        <dbReference type="ARBA" id="ARBA00022692"/>
    </source>
</evidence>
<keyword evidence="2" id="KW-0813">Transport</keyword>
<feature type="transmembrane region" description="Helical" evidence="10">
    <location>
        <begin position="46"/>
        <end position="66"/>
    </location>
</feature>
<keyword evidence="4" id="KW-0256">Endoplasmic reticulum</keyword>
<reference evidence="11 12" key="1">
    <citation type="journal article" date="2019" name="G3 (Bethesda)">
        <title>Sequencing of a Wild Apple (Malus baccata) Genome Unravels the Differences Between Cultivated and Wild Apple Species Regarding Disease Resistance and Cold Tolerance.</title>
        <authorList>
            <person name="Chen X."/>
        </authorList>
    </citation>
    <scope>NUCLEOTIDE SEQUENCE [LARGE SCALE GENOMIC DNA]</scope>
    <source>
        <strain evidence="12">cv. Shandingzi</strain>
        <tissue evidence="11">Leaves</tissue>
    </source>
</reference>
<comment type="caution">
    <text evidence="11">The sequence shown here is derived from an EMBL/GenBank/DDBJ whole genome shotgun (WGS) entry which is preliminary data.</text>
</comment>
<dbReference type="PANTHER" id="PTHR31651">
    <property type="match status" value="1"/>
</dbReference>